<accession>A0A5J9VAJ3</accession>
<evidence type="ECO:0000313" key="3">
    <source>
        <dbReference type="Proteomes" id="UP000324897"/>
    </source>
</evidence>
<dbReference type="PANTHER" id="PTHR46610:SF7">
    <property type="entry name" value="OS02G0216300 PROTEIN"/>
    <property type="match status" value="1"/>
</dbReference>
<keyword evidence="1" id="KW-0812">Transmembrane</keyword>
<dbReference type="OrthoDB" id="681967at2759"/>
<dbReference type="Pfam" id="PF20100">
    <property type="entry name" value="DUF6490"/>
    <property type="match status" value="1"/>
</dbReference>
<dbReference type="Proteomes" id="UP000324897">
    <property type="component" value="Chromosome 1"/>
</dbReference>
<gene>
    <name evidence="2" type="ORF">EJB05_24858</name>
</gene>
<dbReference type="Gramene" id="TVU33073">
    <property type="protein sequence ID" value="TVU33073"/>
    <property type="gene ID" value="EJB05_24858"/>
</dbReference>
<keyword evidence="3" id="KW-1185">Reference proteome</keyword>
<dbReference type="AlphaFoldDB" id="A0A5J9VAJ3"/>
<name>A0A5J9VAJ3_9POAL</name>
<feature type="transmembrane region" description="Helical" evidence="1">
    <location>
        <begin position="40"/>
        <end position="72"/>
    </location>
</feature>
<protein>
    <submittedName>
        <fullName evidence="2">Uncharacterized protein</fullName>
    </submittedName>
</protein>
<keyword evidence="1" id="KW-1133">Transmembrane helix</keyword>
<evidence type="ECO:0000256" key="1">
    <source>
        <dbReference type="SAM" id="Phobius"/>
    </source>
</evidence>
<comment type="caution">
    <text evidence="2">The sequence shown here is derived from an EMBL/GenBank/DDBJ whole genome shotgun (WGS) entry which is preliminary data.</text>
</comment>
<sequence length="143" mass="15709">MTLYEGAMSLEKQKPVVDDKTLLKQPAIPPVPERPSLLTIVSFAFLTFNSAMAVLGSHPFACFSFLTIVLLFRCLRWYEAAALGSPRREHLKMAVWLLTTMLTIAFFMLLEFWFSSAGHIAAKGGTAPDQLTAGAPKSFIGSP</sequence>
<reference evidence="2 3" key="1">
    <citation type="journal article" date="2019" name="Sci. Rep.">
        <title>A high-quality genome of Eragrostis curvula grass provides insights into Poaceae evolution and supports new strategies to enhance forage quality.</title>
        <authorList>
            <person name="Carballo J."/>
            <person name="Santos B.A.C.M."/>
            <person name="Zappacosta D."/>
            <person name="Garbus I."/>
            <person name="Selva J.P."/>
            <person name="Gallo C.A."/>
            <person name="Diaz A."/>
            <person name="Albertini E."/>
            <person name="Caccamo M."/>
            <person name="Echenique V."/>
        </authorList>
    </citation>
    <scope>NUCLEOTIDE SEQUENCE [LARGE SCALE GENOMIC DNA]</scope>
    <source>
        <strain evidence="3">cv. Victoria</strain>
        <tissue evidence="2">Leaf</tissue>
    </source>
</reference>
<feature type="transmembrane region" description="Helical" evidence="1">
    <location>
        <begin position="93"/>
        <end position="114"/>
    </location>
</feature>
<dbReference type="InterPro" id="IPR045501">
    <property type="entry name" value="DUF6490"/>
</dbReference>
<dbReference type="EMBL" id="RWGY01000011">
    <property type="protein sequence ID" value="TVU33073.1"/>
    <property type="molecule type" value="Genomic_DNA"/>
</dbReference>
<proteinExistence type="predicted"/>
<evidence type="ECO:0000313" key="2">
    <source>
        <dbReference type="EMBL" id="TVU33073.1"/>
    </source>
</evidence>
<feature type="non-terminal residue" evidence="2">
    <location>
        <position position="1"/>
    </location>
</feature>
<keyword evidence="1" id="KW-0472">Membrane</keyword>
<dbReference type="PANTHER" id="PTHR46610">
    <property type="entry name" value="OS05G0181300 PROTEIN"/>
    <property type="match status" value="1"/>
</dbReference>
<organism evidence="2 3">
    <name type="scientific">Eragrostis curvula</name>
    <name type="common">weeping love grass</name>
    <dbReference type="NCBI Taxonomy" id="38414"/>
    <lineage>
        <taxon>Eukaryota</taxon>
        <taxon>Viridiplantae</taxon>
        <taxon>Streptophyta</taxon>
        <taxon>Embryophyta</taxon>
        <taxon>Tracheophyta</taxon>
        <taxon>Spermatophyta</taxon>
        <taxon>Magnoliopsida</taxon>
        <taxon>Liliopsida</taxon>
        <taxon>Poales</taxon>
        <taxon>Poaceae</taxon>
        <taxon>PACMAD clade</taxon>
        <taxon>Chloridoideae</taxon>
        <taxon>Eragrostideae</taxon>
        <taxon>Eragrostidinae</taxon>
        <taxon>Eragrostis</taxon>
    </lineage>
</organism>